<dbReference type="NCBIfam" id="TIGR03560">
    <property type="entry name" value="F420_Rv1855c"/>
    <property type="match status" value="1"/>
</dbReference>
<dbReference type="Pfam" id="PF00296">
    <property type="entry name" value="Bac_luciferase"/>
    <property type="match status" value="1"/>
</dbReference>
<name>A0A8J3LDQ3_9ACTN</name>
<reference evidence="6" key="1">
    <citation type="submission" date="2021-01" db="EMBL/GenBank/DDBJ databases">
        <title>Whole genome shotgun sequence of Catellatospora methionotrophica NBRC 14553.</title>
        <authorList>
            <person name="Komaki H."/>
            <person name="Tamura T."/>
        </authorList>
    </citation>
    <scope>NUCLEOTIDE SEQUENCE</scope>
    <source>
        <strain evidence="6">NBRC 14553</strain>
    </source>
</reference>
<protein>
    <submittedName>
        <fullName evidence="6">LLM class F420-dependent oxidoreductase</fullName>
    </submittedName>
</protein>
<gene>
    <name evidence="6" type="ORF">Cme02nite_50410</name>
</gene>
<proteinExistence type="predicted"/>
<dbReference type="PANTHER" id="PTHR42847">
    <property type="entry name" value="ALKANESULFONATE MONOOXYGENASE"/>
    <property type="match status" value="1"/>
</dbReference>
<keyword evidence="3" id="KW-0560">Oxidoreductase</keyword>
<comment type="caution">
    <text evidence="6">The sequence shown here is derived from an EMBL/GenBank/DDBJ whole genome shotgun (WGS) entry which is preliminary data.</text>
</comment>
<sequence length="324" mass="34557">MTRAPLTRVGLQFAGYTFPGVLDHDLFEHLTGIARAAEAAGYDSLWTMDHVHQIESVGDREEPILEAYTALAGLAAVTSSARLGVLVSACGFRNPALLAKMVTTIDIISRGRAVLGIGAGWHEEECRAYGMDFPPAGQRLKALTEAVQICRAMFTEHLPRFEGVHHRIDEPLNVPPPISPLGPPILIGGGGEKVLIPTVARLGDACNFFGGPATVAHKIKVLTRACADVGRDPGEITKTWLGTAIIADSEQELQDSLELLGSRLHLPASAARGMALCGSRAEVRRQVAEYRAAGVDGMIVTLLNPSDLDHLHEVATTIRGVLCG</sequence>
<dbReference type="Gene3D" id="3.20.20.30">
    <property type="entry name" value="Luciferase-like domain"/>
    <property type="match status" value="1"/>
</dbReference>
<accession>A0A8J3LDQ3</accession>
<dbReference type="GO" id="GO:0046306">
    <property type="term" value="P:alkanesulfonate catabolic process"/>
    <property type="evidence" value="ECO:0007669"/>
    <property type="project" value="TreeGrafter"/>
</dbReference>
<evidence type="ECO:0000256" key="2">
    <source>
        <dbReference type="ARBA" id="ARBA00022643"/>
    </source>
</evidence>
<keyword evidence="1" id="KW-0285">Flavoprotein</keyword>
<dbReference type="InterPro" id="IPR036661">
    <property type="entry name" value="Luciferase-like_sf"/>
</dbReference>
<evidence type="ECO:0000259" key="5">
    <source>
        <dbReference type="Pfam" id="PF00296"/>
    </source>
</evidence>
<evidence type="ECO:0000313" key="7">
    <source>
        <dbReference type="Proteomes" id="UP000660339"/>
    </source>
</evidence>
<evidence type="ECO:0000256" key="4">
    <source>
        <dbReference type="ARBA" id="ARBA00023033"/>
    </source>
</evidence>
<organism evidence="6 7">
    <name type="scientific">Catellatospora methionotrophica</name>
    <dbReference type="NCBI Taxonomy" id="121620"/>
    <lineage>
        <taxon>Bacteria</taxon>
        <taxon>Bacillati</taxon>
        <taxon>Actinomycetota</taxon>
        <taxon>Actinomycetes</taxon>
        <taxon>Micromonosporales</taxon>
        <taxon>Micromonosporaceae</taxon>
        <taxon>Catellatospora</taxon>
    </lineage>
</organism>
<dbReference type="PANTHER" id="PTHR42847:SF8">
    <property type="entry name" value="CONSERVED PROTEIN"/>
    <property type="match status" value="1"/>
</dbReference>
<dbReference type="EMBL" id="BONJ01000028">
    <property type="protein sequence ID" value="GIG16709.1"/>
    <property type="molecule type" value="Genomic_DNA"/>
</dbReference>
<feature type="domain" description="Luciferase-like" evidence="5">
    <location>
        <begin position="27"/>
        <end position="257"/>
    </location>
</feature>
<keyword evidence="4" id="KW-0503">Monooxygenase</keyword>
<dbReference type="AlphaFoldDB" id="A0A8J3LDQ3"/>
<evidence type="ECO:0000256" key="1">
    <source>
        <dbReference type="ARBA" id="ARBA00022630"/>
    </source>
</evidence>
<dbReference type="RefSeq" id="WP_166379073.1">
    <property type="nucleotide sequence ID" value="NZ_BAAATT010000005.1"/>
</dbReference>
<evidence type="ECO:0000313" key="6">
    <source>
        <dbReference type="EMBL" id="GIG16709.1"/>
    </source>
</evidence>
<dbReference type="SUPFAM" id="SSF51679">
    <property type="entry name" value="Bacterial luciferase-like"/>
    <property type="match status" value="1"/>
</dbReference>
<dbReference type="InterPro" id="IPR011251">
    <property type="entry name" value="Luciferase-like_dom"/>
</dbReference>
<dbReference type="InterPro" id="IPR050172">
    <property type="entry name" value="SsuD_RutA_monooxygenase"/>
</dbReference>
<dbReference type="InterPro" id="IPR019952">
    <property type="entry name" value="F420_OxRdatse_Rv1855c_pred"/>
</dbReference>
<dbReference type="Proteomes" id="UP000660339">
    <property type="component" value="Unassembled WGS sequence"/>
</dbReference>
<dbReference type="GO" id="GO:0008726">
    <property type="term" value="F:alkanesulfonate monooxygenase activity"/>
    <property type="evidence" value="ECO:0007669"/>
    <property type="project" value="TreeGrafter"/>
</dbReference>
<keyword evidence="2" id="KW-0288">FMN</keyword>
<evidence type="ECO:0000256" key="3">
    <source>
        <dbReference type="ARBA" id="ARBA00023002"/>
    </source>
</evidence>
<keyword evidence="7" id="KW-1185">Reference proteome</keyword>